<dbReference type="PRINTS" id="PR00081">
    <property type="entry name" value="GDHRDH"/>
</dbReference>
<protein>
    <submittedName>
        <fullName evidence="2">Uu.00g082560.m01.CDS01</fullName>
    </submittedName>
</protein>
<dbReference type="EMBL" id="CAUWAG010000010">
    <property type="protein sequence ID" value="CAJ2507070.1"/>
    <property type="molecule type" value="Genomic_DNA"/>
</dbReference>
<evidence type="ECO:0000313" key="3">
    <source>
        <dbReference type="Proteomes" id="UP001295740"/>
    </source>
</evidence>
<name>A0AAI8VLD8_9PEZI</name>
<gene>
    <name evidence="2" type="ORF">KHLLAP_LOCUS7538</name>
</gene>
<dbReference type="InterPro" id="IPR002347">
    <property type="entry name" value="SDR_fam"/>
</dbReference>
<dbReference type="PANTHER" id="PTHR43157">
    <property type="entry name" value="PHOSPHATIDYLINOSITOL-GLYCAN BIOSYNTHESIS CLASS F PROTEIN-RELATED"/>
    <property type="match status" value="1"/>
</dbReference>
<dbReference type="Gene3D" id="3.40.50.720">
    <property type="entry name" value="NAD(P)-binding Rossmann-like Domain"/>
    <property type="match status" value="1"/>
</dbReference>
<dbReference type="PANTHER" id="PTHR43157:SF31">
    <property type="entry name" value="PHOSPHATIDYLINOSITOL-GLYCAN BIOSYNTHESIS CLASS F PROTEIN"/>
    <property type="match status" value="1"/>
</dbReference>
<organism evidence="2 3">
    <name type="scientific">Anthostomella pinea</name>
    <dbReference type="NCBI Taxonomy" id="933095"/>
    <lineage>
        <taxon>Eukaryota</taxon>
        <taxon>Fungi</taxon>
        <taxon>Dikarya</taxon>
        <taxon>Ascomycota</taxon>
        <taxon>Pezizomycotina</taxon>
        <taxon>Sordariomycetes</taxon>
        <taxon>Xylariomycetidae</taxon>
        <taxon>Xylariales</taxon>
        <taxon>Xylariaceae</taxon>
        <taxon>Anthostomella</taxon>
    </lineage>
</organism>
<dbReference type="SUPFAM" id="SSF51735">
    <property type="entry name" value="NAD(P)-binding Rossmann-fold domains"/>
    <property type="match status" value="1"/>
</dbReference>
<keyword evidence="3" id="KW-1185">Reference proteome</keyword>
<evidence type="ECO:0000256" key="1">
    <source>
        <dbReference type="ARBA" id="ARBA00023002"/>
    </source>
</evidence>
<evidence type="ECO:0000313" key="2">
    <source>
        <dbReference type="EMBL" id="CAJ2507070.1"/>
    </source>
</evidence>
<proteinExistence type="predicted"/>
<dbReference type="GO" id="GO:0016491">
    <property type="term" value="F:oxidoreductase activity"/>
    <property type="evidence" value="ECO:0007669"/>
    <property type="project" value="UniProtKB-KW"/>
</dbReference>
<accession>A0AAI8VLD8</accession>
<comment type="caution">
    <text evidence="2">The sequence shown here is derived from an EMBL/GenBank/DDBJ whole genome shotgun (WGS) entry which is preliminary data.</text>
</comment>
<dbReference type="AlphaFoldDB" id="A0AAI8VLD8"/>
<reference evidence="2" key="1">
    <citation type="submission" date="2023-10" db="EMBL/GenBank/DDBJ databases">
        <authorList>
            <person name="Hackl T."/>
        </authorList>
    </citation>
    <scope>NUCLEOTIDE SEQUENCE</scope>
</reference>
<sequence length="338" mass="37409">MIIVALIAKAYRSKFLPTPSDVYNHFRPLPYPTKDCTGMTVIVTGANTGIGREAARHFVRLNAARVILGCRNTTKGEAAKTSIETSTGRPDVVEVWQVDLGSFASVREFCRRADARLDRLDVLLENAGVAVLPHRPLEGHNEEITVNVISTMLMGLLLLPVLRRTAMRFNTVPHLTFVASGGHYYTDLEEVRDAASIFDELRRDRDMKSRYMVSKMLLLLAVRQLATETNTSGKPQVVINMLNPGFCRTELWRNTPAAFRWIVDLVGLTARSSEMGSRTLFSAAVAGEETHGRYMSNCVLSDESPWARSPQGYEVQGRVSAELKAIVDGVDPGVSNNI</sequence>
<dbReference type="Pfam" id="PF00106">
    <property type="entry name" value="adh_short"/>
    <property type="match status" value="1"/>
</dbReference>
<dbReference type="InterPro" id="IPR036291">
    <property type="entry name" value="NAD(P)-bd_dom_sf"/>
</dbReference>
<keyword evidence="1" id="KW-0560">Oxidoreductase</keyword>
<dbReference type="Proteomes" id="UP001295740">
    <property type="component" value="Unassembled WGS sequence"/>
</dbReference>